<dbReference type="AlphaFoldDB" id="A0A140L9Y1"/>
<feature type="domain" description="Prepilin type IV endopeptidase peptidase" evidence="3">
    <location>
        <begin position="10"/>
        <end position="107"/>
    </location>
</feature>
<dbReference type="PANTHER" id="PTHR30487">
    <property type="entry name" value="TYPE 4 PREPILIN-LIKE PROTEINS LEADER PEPTIDE-PROCESSING ENZYME"/>
    <property type="match status" value="1"/>
</dbReference>
<dbReference type="STRING" id="520762.AN619_04820"/>
<dbReference type="Proteomes" id="UP000070456">
    <property type="component" value="Unassembled WGS sequence"/>
</dbReference>
<feature type="transmembrane region" description="Helical" evidence="2">
    <location>
        <begin position="6"/>
        <end position="22"/>
    </location>
</feature>
<dbReference type="GO" id="GO:0006465">
    <property type="term" value="P:signal peptide processing"/>
    <property type="evidence" value="ECO:0007669"/>
    <property type="project" value="TreeGrafter"/>
</dbReference>
<dbReference type="InterPro" id="IPR050882">
    <property type="entry name" value="Prepilin_peptidase/N-MTase"/>
</dbReference>
<evidence type="ECO:0000256" key="1">
    <source>
        <dbReference type="ARBA" id="ARBA00005801"/>
    </source>
</evidence>
<proteinExistence type="inferred from homology"/>
<dbReference type="Pfam" id="PF01478">
    <property type="entry name" value="Peptidase_A24"/>
    <property type="match status" value="1"/>
</dbReference>
<accession>A0A140L9Y1</accession>
<comment type="caution">
    <text evidence="4">The sequence shown here is derived from an EMBL/GenBank/DDBJ whole genome shotgun (WGS) entry which is preliminary data.</text>
</comment>
<dbReference type="GO" id="GO:0005886">
    <property type="term" value="C:plasma membrane"/>
    <property type="evidence" value="ECO:0007669"/>
    <property type="project" value="TreeGrafter"/>
</dbReference>
<feature type="transmembrane region" description="Helical" evidence="2">
    <location>
        <begin position="92"/>
        <end position="113"/>
    </location>
</feature>
<name>A0A140L9Y1_9FIRM</name>
<keyword evidence="2" id="KW-1133">Transmembrane helix</keyword>
<organism evidence="4 5">
    <name type="scientific">Thermotalea metallivorans</name>
    <dbReference type="NCBI Taxonomy" id="520762"/>
    <lineage>
        <taxon>Bacteria</taxon>
        <taxon>Bacillati</taxon>
        <taxon>Bacillota</taxon>
        <taxon>Clostridia</taxon>
        <taxon>Peptostreptococcales</taxon>
        <taxon>Thermotaleaceae</taxon>
        <taxon>Thermotalea</taxon>
    </lineage>
</organism>
<dbReference type="GO" id="GO:0004190">
    <property type="term" value="F:aspartic-type endopeptidase activity"/>
    <property type="evidence" value="ECO:0007669"/>
    <property type="project" value="InterPro"/>
</dbReference>
<gene>
    <name evidence="4" type="ORF">AN619_04820</name>
</gene>
<dbReference type="EMBL" id="LOEE01000016">
    <property type="protein sequence ID" value="KXG77356.1"/>
    <property type="molecule type" value="Genomic_DNA"/>
</dbReference>
<keyword evidence="2" id="KW-0472">Membrane</keyword>
<keyword evidence="2" id="KW-0812">Transmembrane</keyword>
<comment type="similarity">
    <text evidence="1">Belongs to the peptidase A24 family.</text>
</comment>
<evidence type="ECO:0000259" key="3">
    <source>
        <dbReference type="Pfam" id="PF01478"/>
    </source>
</evidence>
<evidence type="ECO:0000313" key="5">
    <source>
        <dbReference type="Proteomes" id="UP000070456"/>
    </source>
</evidence>
<keyword evidence="5" id="KW-1185">Reference proteome</keyword>
<dbReference type="InterPro" id="IPR000045">
    <property type="entry name" value="Prepilin_IV_endopep_pep"/>
</dbReference>
<evidence type="ECO:0000313" key="4">
    <source>
        <dbReference type="EMBL" id="KXG77356.1"/>
    </source>
</evidence>
<dbReference type="Gene3D" id="1.20.120.1220">
    <property type="match status" value="1"/>
</dbReference>
<sequence length="178" mass="19713">METIRWIHIGIILIIALFLDIQSRKIPNWLTYYGMISGIILNGIESDGGIMVGLMGIAYAFVIYYVQYLIVNLGAGDVKLMMAVGAHCGPEFIIISTIVIAIATAITSMVILIKKGILIKTLKFSGQYIWYLIQKLLLLGKLEKEQPQIQEATTIPYGAIIVPSVIITYTFLIMSSGR</sequence>
<evidence type="ECO:0000256" key="2">
    <source>
        <dbReference type="SAM" id="Phobius"/>
    </source>
</evidence>
<dbReference type="PANTHER" id="PTHR30487:SF0">
    <property type="entry name" value="PREPILIN LEADER PEPTIDASE_N-METHYLTRANSFERASE-RELATED"/>
    <property type="match status" value="1"/>
</dbReference>
<feature type="transmembrane region" description="Helical" evidence="2">
    <location>
        <begin position="155"/>
        <end position="174"/>
    </location>
</feature>
<reference evidence="4 5" key="1">
    <citation type="submission" date="2015-12" db="EMBL/GenBank/DDBJ databases">
        <title>Draft genome sequence of the thermoanaerobe Thermotalea metallivorans, an isolate from the runoff channel of the Great Artesian Basin, Australia.</title>
        <authorList>
            <person name="Patel B.K."/>
        </authorList>
    </citation>
    <scope>NUCLEOTIDE SEQUENCE [LARGE SCALE GENOMIC DNA]</scope>
    <source>
        <strain evidence="4 5">B2-1</strain>
    </source>
</reference>
<dbReference type="RefSeq" id="WP_068554738.1">
    <property type="nucleotide sequence ID" value="NZ_LOEE01000016.1"/>
</dbReference>
<feature type="transmembrane region" description="Helical" evidence="2">
    <location>
        <begin position="50"/>
        <end position="71"/>
    </location>
</feature>
<protein>
    <recommendedName>
        <fullName evidence="3">Prepilin type IV endopeptidase peptidase domain-containing protein</fullName>
    </recommendedName>
</protein>